<name>A0A8B8HML6_VANTA</name>
<protein>
    <submittedName>
        <fullName evidence="4">Uncharacterized protein LOC113393223</fullName>
    </submittedName>
</protein>
<keyword evidence="1" id="KW-0472">Membrane</keyword>
<dbReference type="GeneID" id="113393223"/>
<dbReference type="OMA" id="AVNTCKW"/>
<dbReference type="OrthoDB" id="7408094at2759"/>
<dbReference type="RefSeq" id="XP_026485790.2">
    <property type="nucleotide sequence ID" value="XM_026630005.2"/>
</dbReference>
<reference evidence="4" key="1">
    <citation type="submission" date="2025-08" db="UniProtKB">
        <authorList>
            <consortium name="RefSeq"/>
        </authorList>
    </citation>
    <scope>IDENTIFICATION</scope>
    <source>
        <tissue evidence="4">Whole body</tissue>
    </source>
</reference>
<dbReference type="AlphaFoldDB" id="A0A8B8HML6"/>
<feature type="transmembrane region" description="Helical" evidence="1">
    <location>
        <begin position="184"/>
        <end position="202"/>
    </location>
</feature>
<evidence type="ECO:0000313" key="4">
    <source>
        <dbReference type="RefSeq" id="XP_026485790.2"/>
    </source>
</evidence>
<keyword evidence="1" id="KW-0812">Transmembrane</keyword>
<keyword evidence="3" id="KW-1185">Reference proteome</keyword>
<evidence type="ECO:0000313" key="3">
    <source>
        <dbReference type="Proteomes" id="UP001652626"/>
    </source>
</evidence>
<sequence>MFKIYILFYILFVNIALNKCNIQIGPEPWDYVNNVNSIVIDEDIPPDLKDKPQRKVQTNNNIAIGEWFYKRILTIVLKGGQIKKNEDGSIDISLHMKYNEERWNILDGYIKPNTAYSEDMYRRSIGYIEEAIIKPSISEKIVFAWSEYFQYYLIEYKTYIMWAASILAGVLTIIWLWNHISHKHVIILVIIGLYLYEVLISYKEAEKQELDRFITAVNTCKWYIWTTDCHVPPPDPLIFLKHMNPLKIGICMFTRLVSEPMITISETIKIIIHGITDGLWFPLNKIMYGILVVTFMILLVFLLIMIIFNYILNIPFKLSFLGIVSIGLKQRNRSMQNTIVHEPIGAPQGERYTDRISGENLSKLLEVYTRALNSVNSSQIQQGGPLQNSNPSLTYKSKLTRSASTGRLPNYESEQYNNNNILQQYKHNGSGDH</sequence>
<evidence type="ECO:0000256" key="1">
    <source>
        <dbReference type="SAM" id="Phobius"/>
    </source>
</evidence>
<organism evidence="3 4">
    <name type="scientific">Vanessa tameamea</name>
    <name type="common">Kamehameha butterfly</name>
    <dbReference type="NCBI Taxonomy" id="334116"/>
    <lineage>
        <taxon>Eukaryota</taxon>
        <taxon>Metazoa</taxon>
        <taxon>Ecdysozoa</taxon>
        <taxon>Arthropoda</taxon>
        <taxon>Hexapoda</taxon>
        <taxon>Insecta</taxon>
        <taxon>Pterygota</taxon>
        <taxon>Neoptera</taxon>
        <taxon>Endopterygota</taxon>
        <taxon>Lepidoptera</taxon>
        <taxon>Glossata</taxon>
        <taxon>Ditrysia</taxon>
        <taxon>Papilionoidea</taxon>
        <taxon>Nymphalidae</taxon>
        <taxon>Nymphalinae</taxon>
        <taxon>Vanessa</taxon>
    </lineage>
</organism>
<feature type="chain" id="PRO_5045432375" evidence="2">
    <location>
        <begin position="23"/>
        <end position="433"/>
    </location>
</feature>
<keyword evidence="1" id="KW-1133">Transmembrane helix</keyword>
<dbReference type="Proteomes" id="UP001652626">
    <property type="component" value="Chromosome 6"/>
</dbReference>
<proteinExistence type="predicted"/>
<evidence type="ECO:0000256" key="2">
    <source>
        <dbReference type="SAM" id="SignalP"/>
    </source>
</evidence>
<feature type="transmembrane region" description="Helical" evidence="1">
    <location>
        <begin position="159"/>
        <end position="178"/>
    </location>
</feature>
<gene>
    <name evidence="4" type="primary">LOC113393223</name>
</gene>
<accession>A0A8B8HML6</accession>
<keyword evidence="2" id="KW-0732">Signal</keyword>
<feature type="transmembrane region" description="Helical" evidence="1">
    <location>
        <begin position="286"/>
        <end position="304"/>
    </location>
</feature>
<feature type="signal peptide" evidence="2">
    <location>
        <begin position="1"/>
        <end position="22"/>
    </location>
</feature>